<dbReference type="RefSeq" id="WP_034984475.1">
    <property type="nucleotide sequence ID" value="NZ_AP028457.1"/>
</dbReference>
<feature type="transmembrane region" description="Helical" evidence="6">
    <location>
        <begin position="213"/>
        <end position="238"/>
    </location>
</feature>
<feature type="transmembrane region" description="Helical" evidence="6">
    <location>
        <begin position="170"/>
        <end position="192"/>
    </location>
</feature>
<feature type="transmembrane region" description="Helical" evidence="6">
    <location>
        <begin position="328"/>
        <end position="350"/>
    </location>
</feature>
<feature type="transmembrane region" description="Helical" evidence="6">
    <location>
        <begin position="290"/>
        <end position="316"/>
    </location>
</feature>
<evidence type="ECO:0000256" key="2">
    <source>
        <dbReference type="ARBA" id="ARBA00022475"/>
    </source>
</evidence>
<comment type="subcellular location">
    <subcellularLocation>
        <location evidence="1">Cell membrane</location>
        <topology evidence="1">Multi-pass membrane protein</topology>
    </subcellularLocation>
</comment>
<keyword evidence="3 6" id="KW-0812">Transmembrane</keyword>
<protein>
    <submittedName>
        <fullName evidence="7">Flippase</fullName>
    </submittedName>
</protein>
<sequence>MKKRSLKKNALLNAIRQITSALFPLITVPYATRVLGAEHYGLVNFSASIINYFVLIAGLGISSYAVREGARVRNDQTKINQFASQMFTINVISTICSYACLIFFLVIWPQNHNLVLLLLVQSSQIIATTLGMDWVNNVYEDFFYITIRYIIFQCLALVGMFIFVHGPNDYLAYAFCMILSVVGGNLCNIAYIRKYVHVSLTKKIDMGRHLKPILVLFSNSVATILYITAGTTILGILMSNTEVGIYSVPVKIYTIIKNIINAVIMVTVPRVSFYIGQQHIKESKLLLDKTLNIIVVLVFPAMIGLAFLAEPIITIISGAEFSSGAVSLRLLCVALLFGNLACFFANAVLLPFKREKFFLQATCIAAICNVALNFMLIPLCGIKGPAIATIVSEFIVMVYSAFKAREVYIPSTFLKNLGQTSIGCVTICLICYVTRMLITKPFFDILISVTLSLIAYGLTMILMRNEIIRSLVRMIISVVRDK</sequence>
<evidence type="ECO:0000256" key="1">
    <source>
        <dbReference type="ARBA" id="ARBA00004651"/>
    </source>
</evidence>
<evidence type="ECO:0000256" key="6">
    <source>
        <dbReference type="SAM" id="Phobius"/>
    </source>
</evidence>
<evidence type="ECO:0000256" key="4">
    <source>
        <dbReference type="ARBA" id="ARBA00022989"/>
    </source>
</evidence>
<dbReference type="EMBL" id="JANFYM010000024">
    <property type="protein sequence ID" value="MCQ4793962.1"/>
    <property type="molecule type" value="Genomic_DNA"/>
</dbReference>
<dbReference type="PANTHER" id="PTHR30250:SF11">
    <property type="entry name" value="O-ANTIGEN TRANSPORTER-RELATED"/>
    <property type="match status" value="1"/>
</dbReference>
<feature type="transmembrane region" description="Helical" evidence="6">
    <location>
        <begin position="87"/>
        <end position="108"/>
    </location>
</feature>
<keyword evidence="5 6" id="KW-0472">Membrane</keyword>
<evidence type="ECO:0000313" key="8">
    <source>
        <dbReference type="Proteomes" id="UP001206013"/>
    </source>
</evidence>
<dbReference type="CDD" id="cd13128">
    <property type="entry name" value="MATE_Wzx_like"/>
    <property type="match status" value="1"/>
</dbReference>
<keyword evidence="4 6" id="KW-1133">Transmembrane helix</keyword>
<feature type="transmembrane region" description="Helical" evidence="6">
    <location>
        <begin position="422"/>
        <end position="439"/>
    </location>
</feature>
<dbReference type="AlphaFoldDB" id="A0AAW5K0T8"/>
<feature type="transmembrane region" description="Helical" evidence="6">
    <location>
        <begin position="46"/>
        <end position="66"/>
    </location>
</feature>
<dbReference type="Proteomes" id="UP001206013">
    <property type="component" value="Unassembled WGS sequence"/>
</dbReference>
<keyword evidence="2" id="KW-1003">Cell membrane</keyword>
<feature type="transmembrane region" description="Helical" evidence="6">
    <location>
        <begin position="445"/>
        <end position="463"/>
    </location>
</feature>
<feature type="transmembrane region" description="Helical" evidence="6">
    <location>
        <begin position="114"/>
        <end position="135"/>
    </location>
</feature>
<dbReference type="Pfam" id="PF01943">
    <property type="entry name" value="Polysacc_synt"/>
    <property type="match status" value="1"/>
</dbReference>
<feature type="transmembrane region" description="Helical" evidence="6">
    <location>
        <begin position="142"/>
        <end position="164"/>
    </location>
</feature>
<evidence type="ECO:0000256" key="5">
    <source>
        <dbReference type="ARBA" id="ARBA00023136"/>
    </source>
</evidence>
<accession>A0AAW5K0T8</accession>
<feature type="transmembrane region" description="Helical" evidence="6">
    <location>
        <begin position="250"/>
        <end position="269"/>
    </location>
</feature>
<name>A0AAW5K0T8_BIFAD</name>
<feature type="transmembrane region" description="Helical" evidence="6">
    <location>
        <begin position="382"/>
        <end position="402"/>
    </location>
</feature>
<organism evidence="7 8">
    <name type="scientific">Bifidobacterium adolescentis</name>
    <dbReference type="NCBI Taxonomy" id="1680"/>
    <lineage>
        <taxon>Bacteria</taxon>
        <taxon>Bacillati</taxon>
        <taxon>Actinomycetota</taxon>
        <taxon>Actinomycetes</taxon>
        <taxon>Bifidobacteriales</taxon>
        <taxon>Bifidobacteriaceae</taxon>
        <taxon>Bifidobacterium</taxon>
    </lineage>
</organism>
<dbReference type="PANTHER" id="PTHR30250">
    <property type="entry name" value="PST FAMILY PREDICTED COLANIC ACID TRANSPORTER"/>
    <property type="match status" value="1"/>
</dbReference>
<evidence type="ECO:0000256" key="3">
    <source>
        <dbReference type="ARBA" id="ARBA00022692"/>
    </source>
</evidence>
<evidence type="ECO:0000313" key="7">
    <source>
        <dbReference type="EMBL" id="MCQ4793962.1"/>
    </source>
</evidence>
<reference evidence="7" key="1">
    <citation type="submission" date="2022-06" db="EMBL/GenBank/DDBJ databases">
        <title>Isolation of gut microbiota from human fecal samples.</title>
        <authorList>
            <person name="Pamer E.G."/>
            <person name="Barat B."/>
            <person name="Waligurski E."/>
            <person name="Medina S."/>
            <person name="Paddock L."/>
            <person name="Mostad J."/>
        </authorList>
    </citation>
    <scope>NUCLEOTIDE SEQUENCE</scope>
    <source>
        <strain evidence="7">SL.1.01</strain>
    </source>
</reference>
<feature type="transmembrane region" description="Helical" evidence="6">
    <location>
        <begin position="357"/>
        <end position="376"/>
    </location>
</feature>
<dbReference type="InterPro" id="IPR002797">
    <property type="entry name" value="Polysacc_synth"/>
</dbReference>
<gene>
    <name evidence="7" type="ORF">NE692_10960</name>
</gene>
<proteinExistence type="predicted"/>
<comment type="caution">
    <text evidence="7">The sequence shown here is derived from an EMBL/GenBank/DDBJ whole genome shotgun (WGS) entry which is preliminary data.</text>
</comment>
<dbReference type="InterPro" id="IPR050833">
    <property type="entry name" value="Poly_Biosynth_Transport"/>
</dbReference>
<dbReference type="GO" id="GO:0005886">
    <property type="term" value="C:plasma membrane"/>
    <property type="evidence" value="ECO:0007669"/>
    <property type="project" value="UniProtKB-SubCell"/>
</dbReference>